<gene>
    <name evidence="3" type="ORF">V3328_21660</name>
</gene>
<evidence type="ECO:0000256" key="2">
    <source>
        <dbReference type="SAM" id="Phobius"/>
    </source>
</evidence>
<feature type="compositionally biased region" description="Low complexity" evidence="1">
    <location>
        <begin position="240"/>
        <end position="273"/>
    </location>
</feature>
<feature type="compositionally biased region" description="Low complexity" evidence="1">
    <location>
        <begin position="85"/>
        <end position="110"/>
    </location>
</feature>
<keyword evidence="2" id="KW-1133">Transmembrane helix</keyword>
<evidence type="ECO:0008006" key="5">
    <source>
        <dbReference type="Google" id="ProtNLM"/>
    </source>
</evidence>
<dbReference type="RefSeq" id="WP_340331810.1">
    <property type="nucleotide sequence ID" value="NZ_JAZHOF010000010.1"/>
</dbReference>
<feature type="compositionally biased region" description="Basic and acidic residues" evidence="1">
    <location>
        <begin position="229"/>
        <end position="239"/>
    </location>
</feature>
<sequence>MADFVSVLRRAVGNLDNNTEATRQAIYGKARTALRAQLEAIEPPLGPEEVDRQIRGLDEAIEDLEKEFAGADSEEAQERTEPETSSPAAGAQASASAAAAAASSGAHAPATPDRGFQPAPPPPHNPPSHDYETPETDHAAADAGGWEDSYASRHEPAASAQYDTPPGRASRQTEYYDEEDVAEKGGSGRFVAWIILGLVIVGIAGVGFWQRDTVSQIVDSLSSGDATEDGGKIADRLPGDADTPDQQQPAQGQSGTSEPQTPSPSTSAPASQPQSPPPATAADGDRVAQALLIEESAAGVTPASTLGGSVDWVLADDTEAIGGTEKVIRGTVRVPEKDISLSVSIRRNEDQALPASHLVELVFETGPNFTNGGISNVPGLIMKATPRSTGQPLVGAVVPVMDGYFLVGLSESELDQTRNIEEMKSRGFIDVPIIYEDGGRAMLSLAKGETGTRVFNEAFAAWGE</sequence>
<comment type="caution">
    <text evidence="3">The sequence shown here is derived from an EMBL/GenBank/DDBJ whole genome shotgun (WGS) entry which is preliminary data.</text>
</comment>
<evidence type="ECO:0000313" key="3">
    <source>
        <dbReference type="EMBL" id="MEJ8574108.1"/>
    </source>
</evidence>
<reference evidence="3 4" key="1">
    <citation type="submission" date="2024-02" db="EMBL/GenBank/DDBJ databases">
        <title>Genome analysis and characterization of Microbaculum marinisediminis sp. nov., isolated from marine sediment.</title>
        <authorList>
            <person name="Du Z.-J."/>
            <person name="Ye Y.-Q."/>
            <person name="Zhang Z.-R."/>
            <person name="Yuan S.-M."/>
            <person name="Zhang X.-Y."/>
        </authorList>
    </citation>
    <scope>NUCLEOTIDE SEQUENCE [LARGE SCALE GENOMIC DNA]</scope>
    <source>
        <strain evidence="3 4">SDUM1044001</strain>
    </source>
</reference>
<feature type="region of interest" description="Disordered" evidence="1">
    <location>
        <begin position="65"/>
        <end position="183"/>
    </location>
</feature>
<keyword evidence="2" id="KW-0472">Membrane</keyword>
<evidence type="ECO:0000256" key="1">
    <source>
        <dbReference type="SAM" id="MobiDB-lite"/>
    </source>
</evidence>
<feature type="region of interest" description="Disordered" evidence="1">
    <location>
        <begin position="221"/>
        <end position="283"/>
    </location>
</feature>
<protein>
    <recommendedName>
        <fullName evidence="5">CheA signal transduction histidine kinase</fullName>
    </recommendedName>
</protein>
<dbReference type="Proteomes" id="UP001378188">
    <property type="component" value="Unassembled WGS sequence"/>
</dbReference>
<feature type="transmembrane region" description="Helical" evidence="2">
    <location>
        <begin position="190"/>
        <end position="209"/>
    </location>
</feature>
<accession>A0AAW9RYV9</accession>
<keyword evidence="4" id="KW-1185">Reference proteome</keyword>
<organism evidence="3 4">
    <name type="scientific">Microbaculum marinum</name>
    <dbReference type="NCBI Taxonomy" id="1764581"/>
    <lineage>
        <taxon>Bacteria</taxon>
        <taxon>Pseudomonadati</taxon>
        <taxon>Pseudomonadota</taxon>
        <taxon>Alphaproteobacteria</taxon>
        <taxon>Hyphomicrobiales</taxon>
        <taxon>Tepidamorphaceae</taxon>
        <taxon>Microbaculum</taxon>
    </lineage>
</organism>
<feature type="compositionally biased region" description="Basic and acidic residues" evidence="1">
    <location>
        <begin position="127"/>
        <end position="140"/>
    </location>
</feature>
<dbReference type="EMBL" id="JAZHOF010000010">
    <property type="protein sequence ID" value="MEJ8574108.1"/>
    <property type="molecule type" value="Genomic_DNA"/>
</dbReference>
<evidence type="ECO:0000313" key="4">
    <source>
        <dbReference type="Proteomes" id="UP001378188"/>
    </source>
</evidence>
<dbReference type="AlphaFoldDB" id="A0AAW9RYV9"/>
<proteinExistence type="predicted"/>
<keyword evidence="2" id="KW-0812">Transmembrane</keyword>
<name>A0AAW9RYV9_9HYPH</name>